<dbReference type="Pfam" id="PF10545">
    <property type="entry name" value="MADF_DNA_bdg"/>
    <property type="match status" value="1"/>
</dbReference>
<accession>A0A9N9MIW5</accession>
<feature type="region of interest" description="Disordered" evidence="2">
    <location>
        <begin position="370"/>
        <end position="402"/>
    </location>
</feature>
<dbReference type="PANTHER" id="PTHR12243:SF60">
    <property type="entry name" value="SI:CH211-15D5.12-RELATED"/>
    <property type="match status" value="1"/>
</dbReference>
<dbReference type="GO" id="GO:0006357">
    <property type="term" value="P:regulation of transcription by RNA polymerase II"/>
    <property type="evidence" value="ECO:0007669"/>
    <property type="project" value="TreeGrafter"/>
</dbReference>
<evidence type="ECO:0000313" key="5">
    <source>
        <dbReference type="EMBL" id="CAG9763734.1"/>
    </source>
</evidence>
<dbReference type="InterPro" id="IPR039353">
    <property type="entry name" value="TF_Adf1"/>
</dbReference>
<proteinExistence type="predicted"/>
<feature type="region of interest" description="Disordered" evidence="2">
    <location>
        <begin position="99"/>
        <end position="189"/>
    </location>
</feature>
<dbReference type="Pfam" id="PF02944">
    <property type="entry name" value="BESS"/>
    <property type="match status" value="1"/>
</dbReference>
<evidence type="ECO:0000313" key="6">
    <source>
        <dbReference type="Proteomes" id="UP001152799"/>
    </source>
</evidence>
<feature type="domain" description="MADF" evidence="3">
    <location>
        <begin position="10"/>
        <end position="95"/>
    </location>
</feature>
<reference evidence="5" key="1">
    <citation type="submission" date="2022-01" db="EMBL/GenBank/DDBJ databases">
        <authorList>
            <person name="King R."/>
        </authorList>
    </citation>
    <scope>NUCLEOTIDE SEQUENCE</scope>
</reference>
<evidence type="ECO:0000259" key="4">
    <source>
        <dbReference type="PROSITE" id="PS51031"/>
    </source>
</evidence>
<dbReference type="InterPro" id="IPR006578">
    <property type="entry name" value="MADF-dom"/>
</dbReference>
<dbReference type="OrthoDB" id="6778481at2759"/>
<feature type="domain" description="BESS" evidence="4">
    <location>
        <begin position="234"/>
        <end position="273"/>
    </location>
</feature>
<dbReference type="AlphaFoldDB" id="A0A9N9MIW5"/>
<dbReference type="Proteomes" id="UP001152799">
    <property type="component" value="Chromosome 14"/>
</dbReference>
<feature type="compositionally biased region" description="Basic and acidic residues" evidence="2">
    <location>
        <begin position="370"/>
        <end position="380"/>
    </location>
</feature>
<protein>
    <recommendedName>
        <fullName evidence="7">Transcription factor Adf-1</fullName>
    </recommendedName>
</protein>
<dbReference type="SMART" id="SM00595">
    <property type="entry name" value="MADF"/>
    <property type="match status" value="1"/>
</dbReference>
<dbReference type="PANTHER" id="PTHR12243">
    <property type="entry name" value="MADF DOMAIN TRANSCRIPTION FACTOR"/>
    <property type="match status" value="1"/>
</dbReference>
<comment type="subcellular location">
    <subcellularLocation>
        <location evidence="1">Nucleus</location>
    </subcellularLocation>
</comment>
<keyword evidence="1" id="KW-0539">Nucleus</keyword>
<feature type="compositionally biased region" description="Polar residues" evidence="2">
    <location>
        <begin position="686"/>
        <end position="702"/>
    </location>
</feature>
<feature type="compositionally biased region" description="Polar residues" evidence="2">
    <location>
        <begin position="162"/>
        <end position="182"/>
    </location>
</feature>
<dbReference type="EMBL" id="OU892290">
    <property type="protein sequence ID" value="CAG9763734.1"/>
    <property type="molecule type" value="Genomic_DNA"/>
</dbReference>
<feature type="region of interest" description="Disordered" evidence="2">
    <location>
        <begin position="661"/>
        <end position="709"/>
    </location>
</feature>
<dbReference type="InterPro" id="IPR004210">
    <property type="entry name" value="BESS_motif"/>
</dbReference>
<sequence length="762" mass="86752">MKDDIDETISLIQEIEKYPQLYDHNLAEYSNRRTAELNWTKIGKKFNETGKTKWKGIRSSYIRSLSAKGKSGSSAGSKKPYYLAKYLHFLNAFRKNYPQEGNLQSEPSTKEPENLDEESHEETGTHEAASTDSESRDRQISVDFDDLGESQYSFPDTPRAGHSTTDNTNQQADISSLSNPESLTLGRKLTGKRVKTSSYNTRGLNAADKCAIDYFTLKKKKAETVTTSSQQEKPNSCEMFLLSLVPQMESMTLRQQLSFQKGILELIENIKYPLQSDSGQQDLPKVTARSYYTSFDVGYKEQQTHPQDFTPAQPSYSHTHSQQTTHLQDLTGDAYPIYPNTHLQQTTHLQNLAPPQAHFRRLVNKETEAFFKNVHPDNKNDSNIARRGSRSNLYPETSDQNNTLSCSSSSECSFNENHFTNTENLINDSLENNCFLDNGFDSTHSGLSTSDNDIPNIENIAPSHNNQLSLHEEMQNWAVKFQISHAALKHFLTVIAPRIPGCENFPKDPRTYLDYAEQLLEHFVKSTKIIYGTHYLSHNFHNLLHIVDDVRNHGCLDNFSNFSSENHLQYIKNLLRKPSDVLSQIVKRINEIEKHLSLKNCNLLGAQNFEMENPHNDGVLVNDCGSPQFKRSLFTARVSTGNLPETEQDINILDEDTNSQLSESRLEPNNQNLDDSTYADEPPLMNVSSQNKTSELTSTPTINKLKRKNQNDTDVGAALIRLEEQKIRILEKEKKSQTLDEDDCFFDSLLPHIRSPHKEKCY</sequence>
<organism evidence="5 6">
    <name type="scientific">Ceutorhynchus assimilis</name>
    <name type="common">cabbage seed weevil</name>
    <dbReference type="NCBI Taxonomy" id="467358"/>
    <lineage>
        <taxon>Eukaryota</taxon>
        <taxon>Metazoa</taxon>
        <taxon>Ecdysozoa</taxon>
        <taxon>Arthropoda</taxon>
        <taxon>Hexapoda</taxon>
        <taxon>Insecta</taxon>
        <taxon>Pterygota</taxon>
        <taxon>Neoptera</taxon>
        <taxon>Endopterygota</taxon>
        <taxon>Coleoptera</taxon>
        <taxon>Polyphaga</taxon>
        <taxon>Cucujiformia</taxon>
        <taxon>Curculionidae</taxon>
        <taxon>Ceutorhynchinae</taxon>
        <taxon>Ceutorhynchus</taxon>
    </lineage>
</organism>
<name>A0A9N9MIW5_9CUCU</name>
<dbReference type="GO" id="GO:0005667">
    <property type="term" value="C:transcription regulator complex"/>
    <property type="evidence" value="ECO:0007669"/>
    <property type="project" value="TreeGrafter"/>
</dbReference>
<evidence type="ECO:0000256" key="2">
    <source>
        <dbReference type="SAM" id="MobiDB-lite"/>
    </source>
</evidence>
<feature type="compositionally biased region" description="Polar residues" evidence="2">
    <location>
        <begin position="661"/>
        <end position="675"/>
    </location>
</feature>
<evidence type="ECO:0000256" key="1">
    <source>
        <dbReference type="PROSITE-ProRule" id="PRU00371"/>
    </source>
</evidence>
<gene>
    <name evidence="5" type="ORF">CEUTPL_LOCUS4392</name>
</gene>
<evidence type="ECO:0008006" key="7">
    <source>
        <dbReference type="Google" id="ProtNLM"/>
    </source>
</evidence>
<dbReference type="PROSITE" id="PS51031">
    <property type="entry name" value="BESS"/>
    <property type="match status" value="1"/>
</dbReference>
<dbReference type="GO" id="GO:0005634">
    <property type="term" value="C:nucleus"/>
    <property type="evidence" value="ECO:0007669"/>
    <property type="project" value="UniProtKB-SubCell"/>
</dbReference>
<evidence type="ECO:0000259" key="3">
    <source>
        <dbReference type="PROSITE" id="PS51029"/>
    </source>
</evidence>
<dbReference type="GO" id="GO:0003677">
    <property type="term" value="F:DNA binding"/>
    <property type="evidence" value="ECO:0007669"/>
    <property type="project" value="InterPro"/>
</dbReference>
<dbReference type="PROSITE" id="PS51029">
    <property type="entry name" value="MADF"/>
    <property type="match status" value="1"/>
</dbReference>
<keyword evidence="6" id="KW-1185">Reference proteome</keyword>
<feature type="compositionally biased region" description="Polar residues" evidence="2">
    <location>
        <begin position="390"/>
        <end position="402"/>
    </location>
</feature>